<evidence type="ECO:0000313" key="1">
    <source>
        <dbReference type="EMBL" id="VEL13186.1"/>
    </source>
</evidence>
<reference evidence="1" key="1">
    <citation type="submission" date="2018-11" db="EMBL/GenBank/DDBJ databases">
        <authorList>
            <consortium name="Pathogen Informatics"/>
        </authorList>
    </citation>
    <scope>NUCLEOTIDE SEQUENCE</scope>
</reference>
<dbReference type="Proteomes" id="UP000784294">
    <property type="component" value="Unassembled WGS sequence"/>
</dbReference>
<keyword evidence="2" id="KW-1185">Reference proteome</keyword>
<sequence length="251" mass="27135">MSLSCNSSDLSIAPEKDLSPGTLVATTRLLATCNQLPEMKQCSKSNHTRHSRLAGSHIRKSAEYSPLRLDSDVKTLPGSRISSLAPQPPTAPEQALNERTIPRFDFNAHSSYDCLISNHGRRLTEQLTSPSSHLLTAHLVSLGLRPAIASIECTPTAEDINGPLISSTPMPLLPNDLDSVAAADLISRSARIPRSNIVDESLSHIRSVGIPTTSEQLFSTGFTFCLNQHMNTQPIDSYLADIENNSVVITA</sequence>
<protein>
    <submittedName>
        <fullName evidence="1">Uncharacterized protein</fullName>
    </submittedName>
</protein>
<gene>
    <name evidence="1" type="ORF">PXEA_LOCUS6626</name>
</gene>
<organism evidence="1 2">
    <name type="scientific">Protopolystoma xenopodis</name>
    <dbReference type="NCBI Taxonomy" id="117903"/>
    <lineage>
        <taxon>Eukaryota</taxon>
        <taxon>Metazoa</taxon>
        <taxon>Spiralia</taxon>
        <taxon>Lophotrochozoa</taxon>
        <taxon>Platyhelminthes</taxon>
        <taxon>Monogenea</taxon>
        <taxon>Polyopisthocotylea</taxon>
        <taxon>Polystomatidea</taxon>
        <taxon>Polystomatidae</taxon>
        <taxon>Protopolystoma</taxon>
    </lineage>
</organism>
<accession>A0A448WJG2</accession>
<dbReference type="EMBL" id="CAAALY010016977">
    <property type="protein sequence ID" value="VEL13186.1"/>
    <property type="molecule type" value="Genomic_DNA"/>
</dbReference>
<proteinExistence type="predicted"/>
<name>A0A448WJG2_9PLAT</name>
<comment type="caution">
    <text evidence="1">The sequence shown here is derived from an EMBL/GenBank/DDBJ whole genome shotgun (WGS) entry which is preliminary data.</text>
</comment>
<dbReference type="AlphaFoldDB" id="A0A448WJG2"/>
<evidence type="ECO:0000313" key="2">
    <source>
        <dbReference type="Proteomes" id="UP000784294"/>
    </source>
</evidence>